<reference evidence="1 2" key="1">
    <citation type="journal article" date="2019" name="Genome Biol. Evol.">
        <title>Insights into the evolution of the New World diploid cottons (Gossypium, subgenus Houzingenia) based on genome sequencing.</title>
        <authorList>
            <person name="Grover C.E."/>
            <person name="Arick M.A. 2nd"/>
            <person name="Thrash A."/>
            <person name="Conover J.L."/>
            <person name="Sanders W.S."/>
            <person name="Peterson D.G."/>
            <person name="Frelichowski J.E."/>
            <person name="Scheffler J.A."/>
            <person name="Scheffler B.E."/>
            <person name="Wendel J.F."/>
        </authorList>
    </citation>
    <scope>NUCLEOTIDE SEQUENCE [LARGE SCALE GENOMIC DNA]</scope>
    <source>
        <strain evidence="1">8</strain>
        <tissue evidence="1">Leaf</tissue>
    </source>
</reference>
<proteinExistence type="predicted"/>
<comment type="caution">
    <text evidence="1">The sequence shown here is derived from an EMBL/GenBank/DDBJ whole genome shotgun (WGS) entry which is preliminary data.</text>
</comment>
<dbReference type="EMBL" id="JABEZZ010000004">
    <property type="protein sequence ID" value="MBA0583475.1"/>
    <property type="molecule type" value="Genomic_DNA"/>
</dbReference>
<accession>A0A7J8P2K2</accession>
<organism evidence="1 2">
    <name type="scientific">Gossypium raimondii</name>
    <name type="common">Peruvian cotton</name>
    <name type="synonym">Gossypium klotzschianum subsp. raimondii</name>
    <dbReference type="NCBI Taxonomy" id="29730"/>
    <lineage>
        <taxon>Eukaryota</taxon>
        <taxon>Viridiplantae</taxon>
        <taxon>Streptophyta</taxon>
        <taxon>Embryophyta</taxon>
        <taxon>Tracheophyta</taxon>
        <taxon>Spermatophyta</taxon>
        <taxon>Magnoliopsida</taxon>
        <taxon>eudicotyledons</taxon>
        <taxon>Gunneridae</taxon>
        <taxon>Pentapetalae</taxon>
        <taxon>rosids</taxon>
        <taxon>malvids</taxon>
        <taxon>Malvales</taxon>
        <taxon>Malvaceae</taxon>
        <taxon>Malvoideae</taxon>
        <taxon>Gossypium</taxon>
    </lineage>
</organism>
<feature type="non-terminal residue" evidence="1">
    <location>
        <position position="33"/>
    </location>
</feature>
<name>A0A7J8P2K2_GOSRA</name>
<gene>
    <name evidence="1" type="ORF">Gorai_014329</name>
</gene>
<evidence type="ECO:0000313" key="2">
    <source>
        <dbReference type="Proteomes" id="UP000593578"/>
    </source>
</evidence>
<evidence type="ECO:0000313" key="1">
    <source>
        <dbReference type="EMBL" id="MBA0583475.1"/>
    </source>
</evidence>
<protein>
    <submittedName>
        <fullName evidence="1">Uncharacterized protein</fullName>
    </submittedName>
</protein>
<sequence>MEGSSYTRHHTYDRREKKGSTRLITDVLIENVK</sequence>
<dbReference type="Proteomes" id="UP000593578">
    <property type="component" value="Unassembled WGS sequence"/>
</dbReference>
<dbReference type="AlphaFoldDB" id="A0A7J8P2K2"/>